<feature type="transmembrane region" description="Helical" evidence="1">
    <location>
        <begin position="31"/>
        <end position="49"/>
    </location>
</feature>
<dbReference type="RefSeq" id="WP_260594014.1">
    <property type="nucleotide sequence ID" value="NZ_CP104003.1"/>
</dbReference>
<accession>A0A9E7UBD1</accession>
<dbReference type="InterPro" id="IPR038763">
    <property type="entry name" value="DHH_sf"/>
</dbReference>
<dbReference type="InterPro" id="IPR051319">
    <property type="entry name" value="Oligoribo/pAp-PDE_c-di-AMP_PDE"/>
</dbReference>
<keyword evidence="1" id="KW-0812">Transmembrane</keyword>
<evidence type="ECO:0000259" key="3">
    <source>
        <dbReference type="Pfam" id="PF02272"/>
    </source>
</evidence>
<dbReference type="AlphaFoldDB" id="A0A9E7UBD1"/>
<protein>
    <submittedName>
        <fullName evidence="4">Bifunctional oligoribonuclease/PAP phosphatase NrnA</fullName>
    </submittedName>
</protein>
<gene>
    <name evidence="4" type="ORF">N0B31_01480</name>
</gene>
<reference evidence="4" key="1">
    <citation type="submission" date="2022-09" db="EMBL/GenBank/DDBJ databases">
        <title>Diverse halophilic archaea isolated from saline environments.</title>
        <authorList>
            <person name="Cui H.-L."/>
        </authorList>
    </citation>
    <scope>NUCLEOTIDE SEQUENCE</scope>
    <source>
        <strain evidence="4">ZS-35-S2</strain>
    </source>
</reference>
<dbReference type="Gene3D" id="3.90.1640.10">
    <property type="entry name" value="inorganic pyrophosphatase (n-terminal core)"/>
    <property type="match status" value="1"/>
</dbReference>
<feature type="domain" description="DDH" evidence="2">
    <location>
        <begin position="70"/>
        <end position="217"/>
    </location>
</feature>
<evidence type="ECO:0000313" key="5">
    <source>
        <dbReference type="Proteomes" id="UP001057580"/>
    </source>
</evidence>
<dbReference type="KEGG" id="ssai:N0B31_01480"/>
<dbReference type="EMBL" id="CP104003">
    <property type="protein sequence ID" value="UWM54962.1"/>
    <property type="molecule type" value="Genomic_DNA"/>
</dbReference>
<dbReference type="Pfam" id="PF02272">
    <property type="entry name" value="DHHA1"/>
    <property type="match status" value="1"/>
</dbReference>
<proteinExistence type="predicted"/>
<organism evidence="4 5">
    <name type="scientific">Salinirubellus salinus</name>
    <dbReference type="NCBI Taxonomy" id="1364945"/>
    <lineage>
        <taxon>Archaea</taxon>
        <taxon>Methanobacteriati</taxon>
        <taxon>Methanobacteriota</taxon>
        <taxon>Stenosarchaea group</taxon>
        <taxon>Halobacteria</taxon>
        <taxon>Halobacteriales</taxon>
        <taxon>Natronomonadaceae</taxon>
        <taxon>Salinirubellus</taxon>
    </lineage>
</organism>
<dbReference type="GeneID" id="74941052"/>
<dbReference type="InterPro" id="IPR003156">
    <property type="entry name" value="DHHA1_dom"/>
</dbReference>
<dbReference type="InterPro" id="IPR001667">
    <property type="entry name" value="DDH_dom"/>
</dbReference>
<dbReference type="Pfam" id="PF01368">
    <property type="entry name" value="DHH"/>
    <property type="match status" value="1"/>
</dbReference>
<name>A0A9E7UBD1_9EURY</name>
<keyword evidence="5" id="KW-1185">Reference proteome</keyword>
<dbReference type="PANTHER" id="PTHR47618:SF1">
    <property type="entry name" value="BIFUNCTIONAL OLIGORIBONUCLEASE AND PAP PHOSPHATASE NRNA"/>
    <property type="match status" value="1"/>
</dbReference>
<keyword evidence="1" id="KW-1133">Transmembrane helix</keyword>
<dbReference type="Proteomes" id="UP001057580">
    <property type="component" value="Chromosome"/>
</dbReference>
<dbReference type="PANTHER" id="PTHR47618">
    <property type="entry name" value="BIFUNCTIONAL OLIGORIBONUCLEASE AND PAP PHOSPHATASE NRNA"/>
    <property type="match status" value="1"/>
</dbReference>
<dbReference type="SUPFAM" id="SSF64182">
    <property type="entry name" value="DHH phosphoesterases"/>
    <property type="match status" value="1"/>
</dbReference>
<keyword evidence="1" id="KW-0472">Membrane</keyword>
<evidence type="ECO:0000256" key="1">
    <source>
        <dbReference type="SAM" id="Phobius"/>
    </source>
</evidence>
<evidence type="ECO:0000313" key="4">
    <source>
        <dbReference type="EMBL" id="UWM54962.1"/>
    </source>
</evidence>
<sequence length="387" mass="40948">MQFGTLPFVPQTGGAVVGQSGVELLLRRRPVLLLALVGVVVLVLAGFAIRRYLRTPGDRLCKALAAVDEVTVLMHPNPDPDAMASAMGIAHLAESVGTDANVQYSGRIRHEENRALVRALGLAFTRLEEASALRADHVVLVDHNEARGFAGAGGLNPYAVVDHHPGGGRGQAFTDVRPEYGSCAAIVAEYLRDRGWEPGAHETPLPSDLATALLYGIQADTNDFSRGCTNADFDAAAFVFPAVKAEVLDHVSNPPIDEEALDIRSRAVQYRTRSGSYLCSFVGGVENTDALGQAADELLRLEGVTAVVVGGRLDGTLHLSARSRDDGIHVGQALREAVADIPMANAGGHRQMGGGQLSIDHMRGLGPSSGVSTDELRERLFAALASQ</sequence>
<feature type="domain" description="DHHA1" evidence="3">
    <location>
        <begin position="275"/>
        <end position="358"/>
    </location>
</feature>
<dbReference type="GO" id="GO:0003676">
    <property type="term" value="F:nucleic acid binding"/>
    <property type="evidence" value="ECO:0007669"/>
    <property type="project" value="InterPro"/>
</dbReference>
<evidence type="ECO:0000259" key="2">
    <source>
        <dbReference type="Pfam" id="PF01368"/>
    </source>
</evidence>